<evidence type="ECO:0000313" key="1">
    <source>
        <dbReference type="EMBL" id="OAV85577.1"/>
    </source>
</evidence>
<organism evidence="1">
    <name type="scientific">Puccinia triticina (isolate 1-1 / race 1 (BBBD))</name>
    <name type="common">Brown leaf rust fungus</name>
    <dbReference type="NCBI Taxonomy" id="630390"/>
    <lineage>
        <taxon>Eukaryota</taxon>
        <taxon>Fungi</taxon>
        <taxon>Dikarya</taxon>
        <taxon>Basidiomycota</taxon>
        <taxon>Pucciniomycotina</taxon>
        <taxon>Pucciniomycetes</taxon>
        <taxon>Pucciniales</taxon>
        <taxon>Pucciniaceae</taxon>
        <taxon>Puccinia</taxon>
    </lineage>
</organism>
<accession>A0A180FYY9</accession>
<protein>
    <recommendedName>
        <fullName evidence="4">MULE transposase domain-containing protein</fullName>
    </recommendedName>
</protein>
<keyword evidence="3" id="KW-1185">Reference proteome</keyword>
<dbReference type="EMBL" id="ADAS02003529">
    <property type="protein sequence ID" value="OAV85577.1"/>
    <property type="molecule type" value="Genomic_DNA"/>
</dbReference>
<reference evidence="2" key="4">
    <citation type="submission" date="2025-05" db="UniProtKB">
        <authorList>
            <consortium name="EnsemblFungi"/>
        </authorList>
    </citation>
    <scope>IDENTIFICATION</scope>
    <source>
        <strain evidence="2">isolate 1-1 / race 1 (BBBD)</strain>
    </source>
</reference>
<evidence type="ECO:0008006" key="4">
    <source>
        <dbReference type="Google" id="ProtNLM"/>
    </source>
</evidence>
<evidence type="ECO:0000313" key="3">
    <source>
        <dbReference type="Proteomes" id="UP000005240"/>
    </source>
</evidence>
<dbReference type="Proteomes" id="UP000005240">
    <property type="component" value="Unassembled WGS sequence"/>
</dbReference>
<gene>
    <name evidence="1" type="ORF">PTTG_30418</name>
</gene>
<sequence length="489" mass="56160">MSFYFCASQPCPPTAVFFLEKLTLKTIHIPFQIGKAGGPGEPSDSVINIHESLGNSDRLRHLRRQILQQIDFGSGKVSDAGDRFMHYLFQWQLNGLEIISIACNAGHEHITMQTQWMSQRLLERREDGNNLYSGGLISDVTYRFFATGYLLTTSMYCDDIARWIPVQLSWIRGLSESYYTVHFSVLFRQFLIPSFLKSERENMARSVVDFSKAQQCGFVAAYMDVFGETDRGEAMKKLKGCREHFRQSVTRVKRNRAVIMPDEQALFEAKCLALLQPCEKDGPTHDERIDEMRRRFPKVKAWLDWWTMANIKSMLFPSRRKMLEDCPNGDDKLPSSTNAQESMHQVYYMFSSGKKSLIPGFSELFAFVKALEKDHELTMRGIPIRYGNQPKNQQDVAHSIGWIKPTKRQRAAMNDGRPPDTTQALLDRPTKRVKLGRPPNSLNINRAMHTTFMSYTASKDPLTRNRCWLAATLDSLYAIYSPLWLQTSG</sequence>
<reference evidence="2 3" key="3">
    <citation type="journal article" date="2017" name="G3 (Bethesda)">
        <title>Comparative analysis highlights variable genome content of wheat rusts and divergence of the mating loci.</title>
        <authorList>
            <person name="Cuomo C.A."/>
            <person name="Bakkeren G."/>
            <person name="Khalil H.B."/>
            <person name="Panwar V."/>
            <person name="Joly D."/>
            <person name="Linning R."/>
            <person name="Sakthikumar S."/>
            <person name="Song X."/>
            <person name="Adiconis X."/>
            <person name="Fan L."/>
            <person name="Goldberg J.M."/>
            <person name="Levin J.Z."/>
            <person name="Young S."/>
            <person name="Zeng Q."/>
            <person name="Anikster Y."/>
            <person name="Bruce M."/>
            <person name="Wang M."/>
            <person name="Yin C."/>
            <person name="McCallum B."/>
            <person name="Szabo L.J."/>
            <person name="Hulbert S."/>
            <person name="Chen X."/>
            <person name="Fellers J.P."/>
        </authorList>
    </citation>
    <scope>NUCLEOTIDE SEQUENCE</scope>
    <source>
        <strain evidence="2">isolate 1-1 / race 1 (BBBD)</strain>
        <strain evidence="3">Isolate 1-1 / race 1 (BBBD)</strain>
    </source>
</reference>
<evidence type="ECO:0000313" key="2">
    <source>
        <dbReference type="EnsemblFungi" id="PTTG_30418-t43_1-p1"/>
    </source>
</evidence>
<reference evidence="1" key="2">
    <citation type="submission" date="2016-05" db="EMBL/GenBank/DDBJ databases">
        <title>Comparative analysis highlights variable genome content of wheat rusts and divergence of the mating loci.</title>
        <authorList>
            <person name="Cuomo C.A."/>
            <person name="Bakkeren G."/>
            <person name="Szabo L."/>
            <person name="Khalil H."/>
            <person name="Joly D."/>
            <person name="Goldberg J."/>
            <person name="Young S."/>
            <person name="Zeng Q."/>
            <person name="Fellers J."/>
        </authorList>
    </citation>
    <scope>NUCLEOTIDE SEQUENCE [LARGE SCALE GENOMIC DNA]</scope>
    <source>
        <strain evidence="1">1-1 BBBD Race 1</strain>
    </source>
</reference>
<reference evidence="1" key="1">
    <citation type="submission" date="2009-11" db="EMBL/GenBank/DDBJ databases">
        <authorList>
            <consortium name="The Broad Institute Genome Sequencing Platform"/>
            <person name="Ward D."/>
            <person name="Feldgarden M."/>
            <person name="Earl A."/>
            <person name="Young S.K."/>
            <person name="Zeng Q."/>
            <person name="Koehrsen M."/>
            <person name="Alvarado L."/>
            <person name="Berlin A."/>
            <person name="Bochicchio J."/>
            <person name="Borenstein D."/>
            <person name="Chapman S.B."/>
            <person name="Chen Z."/>
            <person name="Engels R."/>
            <person name="Freedman E."/>
            <person name="Gellesch M."/>
            <person name="Goldberg J."/>
            <person name="Griggs A."/>
            <person name="Gujja S."/>
            <person name="Heilman E."/>
            <person name="Heiman D."/>
            <person name="Hepburn T."/>
            <person name="Howarth C."/>
            <person name="Jen D."/>
            <person name="Larson L."/>
            <person name="Lewis B."/>
            <person name="Mehta T."/>
            <person name="Park D."/>
            <person name="Pearson M."/>
            <person name="Roberts A."/>
            <person name="Saif S."/>
            <person name="Shea T."/>
            <person name="Shenoy N."/>
            <person name="Sisk P."/>
            <person name="Stolte C."/>
            <person name="Sykes S."/>
            <person name="Thomson T."/>
            <person name="Walk T."/>
            <person name="White J."/>
            <person name="Yandava C."/>
            <person name="Izard J."/>
            <person name="Baranova O.V."/>
            <person name="Blanton J.M."/>
            <person name="Tanner A.C."/>
            <person name="Dewhirst F.E."/>
            <person name="Haas B."/>
            <person name="Nusbaum C."/>
            <person name="Birren B."/>
        </authorList>
    </citation>
    <scope>NUCLEOTIDE SEQUENCE [LARGE SCALE GENOMIC DNA]</scope>
    <source>
        <strain evidence="1">1-1 BBBD Race 1</strain>
    </source>
</reference>
<dbReference type="VEuPathDB" id="FungiDB:PTTG_30418"/>
<feature type="non-terminal residue" evidence="1">
    <location>
        <position position="489"/>
    </location>
</feature>
<dbReference type="EnsemblFungi" id="PTTG_30418-t43_1">
    <property type="protein sequence ID" value="PTTG_30418-t43_1-p1"/>
    <property type="gene ID" value="PTTG_30418"/>
</dbReference>
<name>A0A180FYY9_PUCT1</name>
<dbReference type="OrthoDB" id="3046222at2759"/>
<dbReference type="AlphaFoldDB" id="A0A180FYY9"/>
<proteinExistence type="predicted"/>
<dbReference type="STRING" id="630390.A0A180FYY9"/>